<dbReference type="EMBL" id="VEVO01000004">
    <property type="protein sequence ID" value="KAF0042754.1"/>
    <property type="molecule type" value="Genomic_DNA"/>
</dbReference>
<evidence type="ECO:0000256" key="1">
    <source>
        <dbReference type="SAM" id="MobiDB-lite"/>
    </source>
</evidence>
<feature type="region of interest" description="Disordered" evidence="1">
    <location>
        <begin position="56"/>
        <end position="101"/>
    </location>
</feature>
<name>A0A6A4THP5_SCOMX</name>
<accession>A0A6A4THP5</accession>
<sequence>MTQSATSNQFTLRCQTNFEIREEQCGRLVRTRRRYLTEGFTSKVTTCDETQLLTPIDGAGLTRQQREDGGSFEPDDVPSASATRPASGPTRTQRDQIACLP</sequence>
<proteinExistence type="predicted"/>
<gene>
    <name evidence="2" type="ORF">F2P81_004091</name>
</gene>
<organism evidence="2 3">
    <name type="scientific">Scophthalmus maximus</name>
    <name type="common">Turbot</name>
    <name type="synonym">Psetta maxima</name>
    <dbReference type="NCBI Taxonomy" id="52904"/>
    <lineage>
        <taxon>Eukaryota</taxon>
        <taxon>Metazoa</taxon>
        <taxon>Chordata</taxon>
        <taxon>Craniata</taxon>
        <taxon>Vertebrata</taxon>
        <taxon>Euteleostomi</taxon>
        <taxon>Actinopterygii</taxon>
        <taxon>Neopterygii</taxon>
        <taxon>Teleostei</taxon>
        <taxon>Neoteleostei</taxon>
        <taxon>Acanthomorphata</taxon>
        <taxon>Carangaria</taxon>
        <taxon>Pleuronectiformes</taxon>
        <taxon>Pleuronectoidei</taxon>
        <taxon>Scophthalmidae</taxon>
        <taxon>Scophthalmus</taxon>
    </lineage>
</organism>
<reference evidence="2 3" key="1">
    <citation type="submission" date="2019-06" db="EMBL/GenBank/DDBJ databases">
        <title>Draft genomes of female and male turbot (Scophthalmus maximus).</title>
        <authorList>
            <person name="Xu H."/>
            <person name="Xu X.-W."/>
            <person name="Shao C."/>
            <person name="Chen S."/>
        </authorList>
    </citation>
    <scope>NUCLEOTIDE SEQUENCE [LARGE SCALE GENOMIC DNA]</scope>
    <source>
        <strain evidence="2">Ysfricsl-2016a</strain>
        <tissue evidence="2">Blood</tissue>
    </source>
</reference>
<evidence type="ECO:0000313" key="2">
    <source>
        <dbReference type="EMBL" id="KAF0042754.1"/>
    </source>
</evidence>
<comment type="caution">
    <text evidence="2">The sequence shown here is derived from an EMBL/GenBank/DDBJ whole genome shotgun (WGS) entry which is preliminary data.</text>
</comment>
<dbReference type="Proteomes" id="UP000438429">
    <property type="component" value="Unassembled WGS sequence"/>
</dbReference>
<dbReference type="AlphaFoldDB" id="A0A6A4THP5"/>
<protein>
    <submittedName>
        <fullName evidence="2">Uncharacterized protein</fullName>
    </submittedName>
</protein>
<evidence type="ECO:0000313" key="3">
    <source>
        <dbReference type="Proteomes" id="UP000438429"/>
    </source>
</evidence>